<dbReference type="RefSeq" id="XP_003013854.1">
    <property type="nucleotide sequence ID" value="XM_003013808.1"/>
</dbReference>
<dbReference type="STRING" id="663331.D4AUP9"/>
<feature type="region of interest" description="C-terminal hotdog fold" evidence="9">
    <location>
        <begin position="1100"/>
        <end position="1254"/>
    </location>
</feature>
<dbReference type="Pfam" id="PF00109">
    <property type="entry name" value="ketoacyl-synt"/>
    <property type="match status" value="1"/>
</dbReference>
<keyword evidence="6" id="KW-0511">Multifunctional enzyme</keyword>
<dbReference type="PANTHER" id="PTHR43775:SF20">
    <property type="entry name" value="HYBRID PKS-NRPS SYNTHETASE APDA"/>
    <property type="match status" value="1"/>
</dbReference>
<dbReference type="Pfam" id="PF02801">
    <property type="entry name" value="Ketoacyl-synt_C"/>
    <property type="match status" value="1"/>
</dbReference>
<dbReference type="PROSITE" id="PS00606">
    <property type="entry name" value="KS3_1"/>
    <property type="match status" value="1"/>
</dbReference>
<dbReference type="Pfam" id="PF14765">
    <property type="entry name" value="PS-DH"/>
    <property type="match status" value="1"/>
</dbReference>
<dbReference type="Gene3D" id="3.10.129.110">
    <property type="entry name" value="Polyketide synthase dehydratase"/>
    <property type="match status" value="1"/>
</dbReference>
<organism evidence="14 15">
    <name type="scientific">Arthroderma benhamiae (strain ATCC MYA-4681 / CBS 112371)</name>
    <name type="common">Trichophyton mentagrophytes</name>
    <dbReference type="NCBI Taxonomy" id="663331"/>
    <lineage>
        <taxon>Eukaryota</taxon>
        <taxon>Fungi</taxon>
        <taxon>Dikarya</taxon>
        <taxon>Ascomycota</taxon>
        <taxon>Pezizomycotina</taxon>
        <taxon>Eurotiomycetes</taxon>
        <taxon>Eurotiomycetidae</taxon>
        <taxon>Onygenales</taxon>
        <taxon>Arthrodermataceae</taxon>
        <taxon>Trichophyton</taxon>
    </lineage>
</organism>
<evidence type="ECO:0000259" key="12">
    <source>
        <dbReference type="PROSITE" id="PS52004"/>
    </source>
</evidence>
<evidence type="ECO:0000313" key="15">
    <source>
        <dbReference type="Proteomes" id="UP000008866"/>
    </source>
</evidence>
<dbReference type="Pfam" id="PF23297">
    <property type="entry name" value="ACP_SdgA_C"/>
    <property type="match status" value="1"/>
</dbReference>
<feature type="region of interest" description="N-terminal hotdog fold" evidence="9">
    <location>
        <begin position="949"/>
        <end position="1085"/>
    </location>
</feature>
<dbReference type="InterPro" id="IPR013217">
    <property type="entry name" value="Methyltransf_12"/>
</dbReference>
<evidence type="ECO:0000256" key="5">
    <source>
        <dbReference type="ARBA" id="ARBA00022679"/>
    </source>
</evidence>
<dbReference type="InterPro" id="IPR013968">
    <property type="entry name" value="PKS_KR"/>
</dbReference>
<dbReference type="GO" id="GO:0044550">
    <property type="term" value="P:secondary metabolite biosynthetic process"/>
    <property type="evidence" value="ECO:0007669"/>
    <property type="project" value="UniProtKB-ARBA"/>
</dbReference>
<feature type="domain" description="PKS/mFAS DH" evidence="13">
    <location>
        <begin position="949"/>
        <end position="1254"/>
    </location>
</feature>
<dbReference type="GO" id="GO:0031177">
    <property type="term" value="F:phosphopantetheine binding"/>
    <property type="evidence" value="ECO:0007669"/>
    <property type="project" value="InterPro"/>
</dbReference>
<dbReference type="SUPFAM" id="SSF52151">
    <property type="entry name" value="FabD/lysophospholipase-like"/>
    <property type="match status" value="1"/>
</dbReference>
<evidence type="ECO:0000256" key="8">
    <source>
        <dbReference type="ARBA" id="ARBA00033379"/>
    </source>
</evidence>
<dbReference type="InterPro" id="IPR016035">
    <property type="entry name" value="Acyl_Trfase/lysoPLipase"/>
</dbReference>
<dbReference type="InterPro" id="IPR020806">
    <property type="entry name" value="PKS_PP-bd"/>
</dbReference>
<dbReference type="Pfam" id="PF00698">
    <property type="entry name" value="Acyl_transf_1"/>
    <property type="match status" value="1"/>
</dbReference>
<dbReference type="eggNOG" id="KOG1202">
    <property type="taxonomic scope" value="Eukaryota"/>
</dbReference>
<dbReference type="InterPro" id="IPR020841">
    <property type="entry name" value="PKS_Beta-ketoAc_synthase_dom"/>
</dbReference>
<evidence type="ECO:0000256" key="4">
    <source>
        <dbReference type="ARBA" id="ARBA00022603"/>
    </source>
</evidence>
<dbReference type="InterPro" id="IPR049552">
    <property type="entry name" value="PKS_DH_N"/>
</dbReference>
<dbReference type="SMART" id="SM00822">
    <property type="entry name" value="PKS_KR"/>
    <property type="match status" value="1"/>
</dbReference>
<dbReference type="Pfam" id="PF21089">
    <property type="entry name" value="PKS_DH_N"/>
    <property type="match status" value="1"/>
</dbReference>
<dbReference type="Gene3D" id="3.40.50.150">
    <property type="entry name" value="Vaccinia Virus protein VP39"/>
    <property type="match status" value="1"/>
</dbReference>
<dbReference type="PROSITE" id="PS52019">
    <property type="entry name" value="PKS_MFAS_DH"/>
    <property type="match status" value="1"/>
</dbReference>
<dbReference type="SMART" id="SM00825">
    <property type="entry name" value="PKS_KS"/>
    <property type="match status" value="1"/>
</dbReference>
<dbReference type="InterPro" id="IPR042104">
    <property type="entry name" value="PKS_dehydratase_sf"/>
</dbReference>
<dbReference type="SUPFAM" id="SSF53335">
    <property type="entry name" value="S-adenosyl-L-methionine-dependent methyltransferases"/>
    <property type="match status" value="1"/>
</dbReference>
<feature type="active site" description="Proton acceptor; for dehydratase activity" evidence="9">
    <location>
        <position position="982"/>
    </location>
</feature>
<dbReference type="InterPro" id="IPR014043">
    <property type="entry name" value="Acyl_transferase_dom"/>
</dbReference>
<dbReference type="CDD" id="cd02440">
    <property type="entry name" value="AdoMet_MTases"/>
    <property type="match status" value="1"/>
</dbReference>
<dbReference type="SUPFAM" id="SSF51735">
    <property type="entry name" value="NAD(P)-binding Rossmann-fold domains"/>
    <property type="match status" value="1"/>
</dbReference>
<keyword evidence="2" id="KW-0596">Phosphopantetheine</keyword>
<dbReference type="Pfam" id="PF08659">
    <property type="entry name" value="KR"/>
    <property type="match status" value="1"/>
</dbReference>
<protein>
    <recommendedName>
        <fullName evidence="1">Non-reducing polyketide synthase nscA</fullName>
    </recommendedName>
    <alternativeName>
        <fullName evidence="7">Conidial yellow pigment biosynthesis polyketide synthase nscA</fullName>
    </alternativeName>
    <alternativeName>
        <fullName evidence="8">Neosartoricin B biosynthesis protein A</fullName>
    </alternativeName>
</protein>
<keyword evidence="3" id="KW-0597">Phosphoprotein</keyword>
<sequence length="2588" mass="281629">MIEPIAIIGSGFRFPGGADTPSKLWSVIHNPRDLSSKPPTSRFDIDSFYHPVGTHHGTTNATKSYWLEDTDKSNVTKFDAGFFNIQPSEVDAMDPQQRVLMEVVYDGLCAAGQPMEKLRGSDTAVYVGLMSDDWSTMLTRDWETLPRYTATGLERGIVANRVSYFFDWHGPSMTIDTACSSSLVALDLGVQALRSGKSKVAVAAGTNLILSPAMYISESNLGMLSPTGRCAMWDASADGYARGEGVAAVVLKTLSQAIADNDPIECIIRETAVNQDGKTTGLTMPSNVAQTNLIRECYARAGLDPVNNLEDRPQFFHAHGTGTQAGDPQEAEAISNALFPAGSYADKMADKLLVGSIKTVIGHTEGTAGLASVISTSLALKYGVVPPNLHFANLSAKVAPFFKHLDIPTVPTPWPAKEDQPQMILFSPITVLTLPFDSFGFGGTNAHCILEQYIPEKKAVSPIFTPLTFSASSEITLREMLSQHLDYLVANPETEFSDLAYTLQHRRSTLSYRKAIAAMTIQDAIKSLDEIVNSTSNATGSAELGTRFGTISDPKIIGIFTGQGAQWPRMGAQLLETSIFAASRISELDSALQSLPSPGDRPTWTLKDQLLAGKDTSRIAEAALSQPLCTAVQIILVDILREAGISFRAVVGHSSGEIGAAYAAGFISAQDAIRVAYFRGVHARLASSPNEHAPRGAMMAVGASADDARDFCATTGFSGRLQVAAVNSASSVTLSGDEDAVTEAEEIFKSQGIFARKLKVDTAYHSAHMASCAGPYFSSLEGCAIQSVAPLQGSATTWFSSVYAGEPMTSDRLTNQYWVDNMCNAVLFADALSKALKHVDQFDLAIEVGPHPALKGPATSTIGSIPYTGLLSRGLEDVTQLSDALGFIWTRLGSGSVRFSDVETLLSGVQSRKSLKDLPSYPFEHQRSYWTNSRLANHFKNRRAIHLPNPVLGSPCSEATTPGEFQWRNFLRPNDMPWLKGHRLQGQTVFPATGYVSMAVEAIKGIVFDNGAGNSIGMIRLTDVDIPRAIAFNDDDSSIEIIFSLSSIDISPTTITAEWGCYSVADGSNILLNAKGKVSVQLSSAKPNTLPLVKAEPFNLVAVQDDRFYSNLSTVGYGYSHPFRGVSDIQRKSGYSIGTLFDQSGSEWDDNLVLHPGMLDSALQTVFAAWSYPGDTQLWSLHVPVSISSVTINPYFTILGAGGKQGTMKFETLIRSKQRSQIIGDIYLNTDNKSHAIVQFEGATLVPFSPATPKNDLPMFSHFEYRVASPDGLLAAEGETVTDFEVQMYKDIDRVSYWFARHASISIPVEERAGLLPHFQKYLQWCDRMVGMVSRGETPKVEPECNNDSREDIGKILARYKGRKDIRFVEVVGDNLIPVIRAGNSMLEHMNQDGLLRAFYEENAICAGPTSRWLARVVSQISHRYPGLNIFEIGAGTGATTSSVLRNLKGAYSSYTFTDISSGFFMAAEERFAKESGRMTFKVFDMEKGPAEQGFIEGSYDLIVAVNVLHVSADMEASMSNIRRLLKPGGYIVVGELTSTDLLFSGMTVGTLPGWWIGAETGRPWGPLLTLDQWDSVLKKTGFSGIDTVTPNIDSSLPISVFVGQAINDQVTLLRNPLNVQEHPVGVRTDALAIIGGTTDRVKELGHNVSGILSHRFPVKEFFDTVEDFACSTMARSVSISGAVTILSLTDLDQPYLDGLTTDKFNALKACTTAGTVVWVTCGSREDTPYSYMMMGFARTIKNENPDLNLQLFDLDSKAANDGIEPQTAAILAETLLRQRVLQSWGIDEDALLWTDEPEVFMDNGKQLITRLLPDPEKNMRYNSQRREIFTEANPMIDTLELVGAGSGKGRVLELHKVSPLRLPNIPETKYRALRITHSLLQTVAVGAAGFFRLCMGVDVNSNETILALSSSPESPVNVPEHCCIAVPRTFDNNTLVSIASSIVAERVLSFTPEGGILLVNEADPSLVSAIQRKASAKDVKPVFITAKLRQNSNGDSLFLHPNFPRHIIKSIVPETTAVFLHFLRGDTSDAVRDCIIPCLPASCLQINEEAVLGHELTEISSAKSLIDISQILQSALNDIDKAASEDANYISLDSLPSHGIIGEPMTVVQWTTSTPLTAKVQPIDSGMLFKANRTYLFVGMAGELGQSLAGWMIAHGARNIVLTSRTPKVNASFIEDMMKRYGAVVKAMPLNVTSRESLHYVHTAITATLPPIAGVVNGAMILEDELFSRMTYEQYTRVIEPKVLGTQLLDERFYDDKSLDFFIVASSIASVIGWSGQSNYSAANEYMTSLVYKRRNRGVAASAMSIPAVLGVGYAANSINFDFDYFQSVGYINISEEDLHILFAEAVVSGRPSQAPQVKAQVAMGVNYLPNDFFVQEAHRRDVKFNHFIQREETGSEIQAVKSGVRVRVQLQAAKNAEDSYIITRDAFLSHLKRMLRMTEEQKLEDSIALVDQGVDSLVAVDIRSWFLKELEVDIPTLKILGGGSIADLVKTALENMEPIKEDAPESSEPSPKQKHQPGKPSGSIPKKETASSSPLSMGSPVFTPALGDTPSPSDDDSISTPLPSREDFVKKGDLKSQGKPIRTVIA</sequence>
<dbReference type="InterPro" id="IPR036291">
    <property type="entry name" value="NAD(P)-bd_dom_sf"/>
</dbReference>
<dbReference type="InterPro" id="IPR029063">
    <property type="entry name" value="SAM-dependent_MTases_sf"/>
</dbReference>
<dbReference type="Pfam" id="PF08242">
    <property type="entry name" value="Methyltransf_12"/>
    <property type="match status" value="1"/>
</dbReference>
<feature type="active site" description="Proton donor; for dehydratase activity" evidence="9">
    <location>
        <position position="1160"/>
    </location>
</feature>
<dbReference type="GO" id="GO:0004312">
    <property type="term" value="F:fatty acid synthase activity"/>
    <property type="evidence" value="ECO:0007669"/>
    <property type="project" value="TreeGrafter"/>
</dbReference>
<evidence type="ECO:0000256" key="9">
    <source>
        <dbReference type="PROSITE-ProRule" id="PRU01363"/>
    </source>
</evidence>
<dbReference type="GO" id="GO:0032259">
    <property type="term" value="P:methylation"/>
    <property type="evidence" value="ECO:0007669"/>
    <property type="project" value="UniProtKB-KW"/>
</dbReference>
<dbReference type="Pfam" id="PF22621">
    <property type="entry name" value="CurL-like_PKS_C"/>
    <property type="match status" value="1"/>
</dbReference>
<reference evidence="15" key="1">
    <citation type="journal article" date="2011" name="Genome Biol.">
        <title>Comparative and functional genomics provide insights into the pathogenicity of dermatophytic fungi.</title>
        <authorList>
            <person name="Burmester A."/>
            <person name="Shelest E."/>
            <person name="Gloeckner G."/>
            <person name="Heddergott C."/>
            <person name="Schindler S."/>
            <person name="Staib P."/>
            <person name="Heidel A."/>
            <person name="Felder M."/>
            <person name="Petzold A."/>
            <person name="Szafranski K."/>
            <person name="Feuermann M."/>
            <person name="Pedruzzi I."/>
            <person name="Priebe S."/>
            <person name="Groth M."/>
            <person name="Winkler R."/>
            <person name="Li W."/>
            <person name="Kniemeyer O."/>
            <person name="Schroeckh V."/>
            <person name="Hertweck C."/>
            <person name="Hube B."/>
            <person name="White T.C."/>
            <person name="Platzer M."/>
            <person name="Guthke R."/>
            <person name="Heitman J."/>
            <person name="Woestemeyer J."/>
            <person name="Zipfel P.F."/>
            <person name="Monod M."/>
            <person name="Brakhage A.A."/>
        </authorList>
    </citation>
    <scope>NUCLEOTIDE SEQUENCE [LARGE SCALE GENOMIC DNA]</scope>
    <source>
        <strain evidence="15">ATCC MYA-4681 / CBS 112371</strain>
    </source>
</reference>
<dbReference type="PROSITE" id="PS50075">
    <property type="entry name" value="CARRIER"/>
    <property type="match status" value="1"/>
</dbReference>
<evidence type="ECO:0000256" key="6">
    <source>
        <dbReference type="ARBA" id="ARBA00023268"/>
    </source>
</evidence>
<dbReference type="GO" id="GO:0004315">
    <property type="term" value="F:3-oxoacyl-[acyl-carrier-protein] synthase activity"/>
    <property type="evidence" value="ECO:0007669"/>
    <property type="project" value="InterPro"/>
</dbReference>
<keyword evidence="15" id="KW-1185">Reference proteome</keyword>
<dbReference type="Gene3D" id="1.10.1200.10">
    <property type="entry name" value="ACP-like"/>
    <property type="match status" value="1"/>
</dbReference>
<evidence type="ECO:0000256" key="2">
    <source>
        <dbReference type="ARBA" id="ARBA00022450"/>
    </source>
</evidence>
<dbReference type="OMA" id="GMMCDDW"/>
<dbReference type="Gene3D" id="3.40.47.10">
    <property type="match status" value="1"/>
</dbReference>
<dbReference type="Gene3D" id="3.40.50.720">
    <property type="entry name" value="NAD(P)-binding Rossmann-like Domain"/>
    <property type="match status" value="2"/>
</dbReference>
<dbReference type="SMART" id="SM00827">
    <property type="entry name" value="PKS_AT"/>
    <property type="match status" value="1"/>
</dbReference>
<dbReference type="KEGG" id="abe:ARB_07966"/>
<dbReference type="GO" id="GO:0008168">
    <property type="term" value="F:methyltransferase activity"/>
    <property type="evidence" value="ECO:0007669"/>
    <property type="project" value="UniProtKB-KW"/>
</dbReference>
<evidence type="ECO:0000256" key="10">
    <source>
        <dbReference type="SAM" id="MobiDB-lite"/>
    </source>
</evidence>
<dbReference type="PROSITE" id="PS52004">
    <property type="entry name" value="KS3_2"/>
    <property type="match status" value="1"/>
</dbReference>
<dbReference type="InterPro" id="IPR016039">
    <property type="entry name" value="Thiolase-like"/>
</dbReference>
<dbReference type="Gene3D" id="3.40.366.10">
    <property type="entry name" value="Malonyl-Coenzyme A Acyl Carrier Protein, domain 2"/>
    <property type="match status" value="1"/>
</dbReference>
<dbReference type="SUPFAM" id="SSF55048">
    <property type="entry name" value="Probable ACP-binding domain of malonyl-CoA ACP transacylase"/>
    <property type="match status" value="1"/>
</dbReference>
<evidence type="ECO:0000259" key="13">
    <source>
        <dbReference type="PROSITE" id="PS52019"/>
    </source>
</evidence>
<keyword evidence="5" id="KW-0808">Transferase</keyword>
<evidence type="ECO:0000313" key="14">
    <source>
        <dbReference type="EMBL" id="EFE33214.1"/>
    </source>
</evidence>
<dbReference type="InterPro" id="IPR049900">
    <property type="entry name" value="PKS_mFAS_DH"/>
</dbReference>
<proteinExistence type="predicted"/>
<dbReference type="Proteomes" id="UP000008866">
    <property type="component" value="Unassembled WGS sequence"/>
</dbReference>
<dbReference type="InterPro" id="IPR014031">
    <property type="entry name" value="Ketoacyl_synth_C"/>
</dbReference>
<feature type="compositionally biased region" description="Basic and acidic residues" evidence="10">
    <location>
        <begin position="2566"/>
        <end position="2578"/>
    </location>
</feature>
<keyword evidence="4" id="KW-0489">Methyltransferase</keyword>
<feature type="domain" description="Ketosynthase family 3 (KS3)" evidence="12">
    <location>
        <begin position="2"/>
        <end position="452"/>
    </location>
</feature>
<dbReference type="InterPro" id="IPR020807">
    <property type="entry name" value="PKS_DH"/>
</dbReference>
<accession>D4AUP9</accession>
<dbReference type="InterPro" id="IPR050091">
    <property type="entry name" value="PKS_NRPS_Biosynth_Enz"/>
</dbReference>
<dbReference type="GO" id="GO:0006633">
    <property type="term" value="P:fatty acid biosynthetic process"/>
    <property type="evidence" value="ECO:0007669"/>
    <property type="project" value="InterPro"/>
</dbReference>
<name>D4AUP9_ARTBC</name>
<dbReference type="InterPro" id="IPR018201">
    <property type="entry name" value="Ketoacyl_synth_AS"/>
</dbReference>
<dbReference type="InterPro" id="IPR016036">
    <property type="entry name" value="Malonyl_transacylase_ACP-bd"/>
</dbReference>
<evidence type="ECO:0000256" key="7">
    <source>
        <dbReference type="ARBA" id="ARBA00031359"/>
    </source>
</evidence>
<dbReference type="InterPro" id="IPR001227">
    <property type="entry name" value="Ac_transferase_dom_sf"/>
</dbReference>
<dbReference type="InterPro" id="IPR036736">
    <property type="entry name" value="ACP-like_sf"/>
</dbReference>
<dbReference type="EMBL" id="ABSU01000011">
    <property type="protein sequence ID" value="EFE33214.1"/>
    <property type="molecule type" value="Genomic_DNA"/>
</dbReference>
<dbReference type="SMART" id="SM00823">
    <property type="entry name" value="PKS_PP"/>
    <property type="match status" value="1"/>
</dbReference>
<comment type="caution">
    <text evidence="14">The sequence shown here is derived from an EMBL/GenBank/DDBJ whole genome shotgun (WGS) entry which is preliminary data.</text>
</comment>
<feature type="region of interest" description="Disordered" evidence="10">
    <location>
        <begin position="2502"/>
        <end position="2588"/>
    </location>
</feature>
<dbReference type="GeneID" id="9521272"/>
<dbReference type="SUPFAM" id="SSF47336">
    <property type="entry name" value="ACP-like"/>
    <property type="match status" value="1"/>
</dbReference>
<dbReference type="InterPro" id="IPR049551">
    <property type="entry name" value="PKS_DH_C"/>
</dbReference>
<dbReference type="InterPro" id="IPR057326">
    <property type="entry name" value="KR_dom"/>
</dbReference>
<dbReference type="CDD" id="cd00833">
    <property type="entry name" value="PKS"/>
    <property type="match status" value="1"/>
</dbReference>
<dbReference type="InterPro" id="IPR014030">
    <property type="entry name" value="Ketoacyl_synth_N"/>
</dbReference>
<gene>
    <name evidence="14" type="ORF">ARB_07966</name>
</gene>
<feature type="compositionally biased region" description="Low complexity" evidence="10">
    <location>
        <begin position="2550"/>
        <end position="2565"/>
    </location>
</feature>
<dbReference type="HOGENOM" id="CLU_000022_31_0_1"/>
<evidence type="ECO:0000256" key="1">
    <source>
        <dbReference type="ARBA" id="ARBA00018393"/>
    </source>
</evidence>
<evidence type="ECO:0000256" key="3">
    <source>
        <dbReference type="ARBA" id="ARBA00022553"/>
    </source>
</evidence>
<feature type="domain" description="Carrier" evidence="11">
    <location>
        <begin position="2423"/>
        <end position="2498"/>
    </location>
</feature>
<dbReference type="InterPro" id="IPR009081">
    <property type="entry name" value="PP-bd_ACP"/>
</dbReference>
<evidence type="ECO:0000259" key="11">
    <source>
        <dbReference type="PROSITE" id="PS50075"/>
    </source>
</evidence>
<dbReference type="SUPFAM" id="SSF53901">
    <property type="entry name" value="Thiolase-like"/>
    <property type="match status" value="1"/>
</dbReference>
<dbReference type="SMART" id="SM00826">
    <property type="entry name" value="PKS_DH"/>
    <property type="match status" value="1"/>
</dbReference>
<dbReference type="PANTHER" id="PTHR43775">
    <property type="entry name" value="FATTY ACID SYNTHASE"/>
    <property type="match status" value="1"/>
</dbReference>